<reference evidence="6 7" key="1">
    <citation type="submission" date="2018-12" db="EMBL/GenBank/DDBJ databases">
        <title>A novel vanA-carrying plasmid in a clinical isolate of Enterococcus avium.</title>
        <authorList>
            <person name="Bernasconi O.J."/>
            <person name="Luzzaro F."/>
            <person name="Endimiani A."/>
        </authorList>
    </citation>
    <scope>NUCLEOTIDE SEQUENCE [LARGE SCALE GENOMIC DNA]</scope>
    <source>
        <strain evidence="6 7">LC0559/18</strain>
    </source>
</reference>
<dbReference type="InterPro" id="IPR024052">
    <property type="entry name" value="Phosphopentomutase_DeoB_cap_sf"/>
</dbReference>
<dbReference type="GO" id="GO:0000287">
    <property type="term" value="F:magnesium ion binding"/>
    <property type="evidence" value="ECO:0007669"/>
    <property type="project" value="InterPro"/>
</dbReference>
<dbReference type="PIRSF" id="PIRSF001491">
    <property type="entry name" value="Ppentomutase"/>
    <property type="match status" value="1"/>
</dbReference>
<dbReference type="PANTHER" id="PTHR21110:SF0">
    <property type="entry name" value="PHOSPHOPENTOMUTASE"/>
    <property type="match status" value="1"/>
</dbReference>
<evidence type="ECO:0000256" key="2">
    <source>
        <dbReference type="ARBA" id="ARBA00022723"/>
    </source>
</evidence>
<dbReference type="NCBIfam" id="NF009049">
    <property type="entry name" value="PRK12383.1"/>
    <property type="match status" value="1"/>
</dbReference>
<evidence type="ECO:0000256" key="3">
    <source>
        <dbReference type="ARBA" id="ARBA00023211"/>
    </source>
</evidence>
<dbReference type="AlphaFoldDB" id="A0A437UFZ8"/>
<keyword evidence="4 6" id="KW-0413">Isomerase</keyword>
<evidence type="ECO:0000256" key="4">
    <source>
        <dbReference type="ARBA" id="ARBA00023235"/>
    </source>
</evidence>
<dbReference type="Gene3D" id="3.40.720.10">
    <property type="entry name" value="Alkaline Phosphatase, subunit A"/>
    <property type="match status" value="1"/>
</dbReference>
<dbReference type="Pfam" id="PF01676">
    <property type="entry name" value="Metalloenzyme"/>
    <property type="match status" value="1"/>
</dbReference>
<evidence type="ECO:0000256" key="1">
    <source>
        <dbReference type="ARBA" id="ARBA00010373"/>
    </source>
</evidence>
<dbReference type="GO" id="GO:0009117">
    <property type="term" value="P:nucleotide metabolic process"/>
    <property type="evidence" value="ECO:0007669"/>
    <property type="project" value="InterPro"/>
</dbReference>
<dbReference type="Gene3D" id="3.30.70.1250">
    <property type="entry name" value="Phosphopentomutase"/>
    <property type="match status" value="1"/>
</dbReference>
<keyword evidence="3" id="KW-0464">Manganese</keyword>
<comment type="similarity">
    <text evidence="1">Belongs to the phosphopentomutase family.</text>
</comment>
<dbReference type="InterPro" id="IPR017850">
    <property type="entry name" value="Alkaline_phosphatase_core_sf"/>
</dbReference>
<sequence>MGRFVVIVLDSFGVGAMEDVKEVRPRDIGSSTAGHIIQKNESIHIPTLEKLGLMNALGYEIGDHKFSKEANYGTSNLAHHGADSFLGHQEIMGTTPKIPLIQPFNQKIDEIEENLIKQGYKVRRVGEKGTQILVVNEAATVGDNLETDYGQVYNVSACLALISFEELKKLGQAVREVVQVSRVITFGGQQITLDNLLKARKVKNNEIAGVDAPESGVYDHGYQVVHLGYGIDKNVQTPTILDNAEIPVSFLGKVADIIQTESKRLFPGVDSDKLFDDLIQEVQGIEHGFIALNIQETDLAGHAEDVDRYSDRLELSDRRIRELIPYLNKGDILLVMADHGNDPTIGHSNHTRERVPLLIYSPGIQGKYVGERKTLADVGATVADYFNVGAPQNGESFLADLISN</sequence>
<dbReference type="EMBL" id="RYZS01000002">
    <property type="protein sequence ID" value="RVU92562.1"/>
    <property type="molecule type" value="Genomic_DNA"/>
</dbReference>
<dbReference type="RefSeq" id="WP_049221768.1">
    <property type="nucleotide sequence ID" value="NZ_JBDMGC010000061.1"/>
</dbReference>
<dbReference type="GO" id="GO:0008973">
    <property type="term" value="F:phosphopentomutase activity"/>
    <property type="evidence" value="ECO:0007669"/>
    <property type="project" value="UniProtKB-EC"/>
</dbReference>
<proteinExistence type="inferred from homology"/>
<gene>
    <name evidence="6" type="ORF">EK398_18790</name>
</gene>
<feature type="domain" description="Metalloenzyme" evidence="5">
    <location>
        <begin position="3"/>
        <end position="388"/>
    </location>
</feature>
<dbReference type="GO" id="GO:0043094">
    <property type="term" value="P:metabolic compound salvage"/>
    <property type="evidence" value="ECO:0007669"/>
    <property type="project" value="InterPro"/>
</dbReference>
<dbReference type="Proteomes" id="UP000288388">
    <property type="component" value="Unassembled WGS sequence"/>
</dbReference>
<accession>A0A437UFZ8</accession>
<dbReference type="InterPro" id="IPR006124">
    <property type="entry name" value="Metalloenzyme"/>
</dbReference>
<comment type="caution">
    <text evidence="6">The sequence shown here is derived from an EMBL/GenBank/DDBJ whole genome shotgun (WGS) entry which is preliminary data.</text>
</comment>
<protein>
    <submittedName>
        <fullName evidence="6">Phosphopentomutase</fullName>
        <ecNumber evidence="6">5.4.2.7</ecNumber>
    </submittedName>
</protein>
<name>A0A437UFZ8_ENTAV</name>
<evidence type="ECO:0000313" key="6">
    <source>
        <dbReference type="EMBL" id="RVU92562.1"/>
    </source>
</evidence>
<dbReference type="SUPFAM" id="SSF53649">
    <property type="entry name" value="Alkaline phosphatase-like"/>
    <property type="match status" value="1"/>
</dbReference>
<keyword evidence="2" id="KW-0479">Metal-binding</keyword>
<dbReference type="PANTHER" id="PTHR21110">
    <property type="entry name" value="PHOSPHOPENTOMUTASE"/>
    <property type="match status" value="1"/>
</dbReference>
<dbReference type="InterPro" id="IPR010045">
    <property type="entry name" value="DeoB"/>
</dbReference>
<evidence type="ECO:0000313" key="7">
    <source>
        <dbReference type="Proteomes" id="UP000288388"/>
    </source>
</evidence>
<organism evidence="6 7">
    <name type="scientific">Enterococcus avium</name>
    <name type="common">Streptococcus avium</name>
    <dbReference type="NCBI Taxonomy" id="33945"/>
    <lineage>
        <taxon>Bacteria</taxon>
        <taxon>Bacillati</taxon>
        <taxon>Bacillota</taxon>
        <taxon>Bacilli</taxon>
        <taxon>Lactobacillales</taxon>
        <taxon>Enterococcaceae</taxon>
        <taxon>Enterococcus</taxon>
    </lineage>
</organism>
<dbReference type="CDD" id="cd16009">
    <property type="entry name" value="PPM"/>
    <property type="match status" value="1"/>
</dbReference>
<evidence type="ECO:0000259" key="5">
    <source>
        <dbReference type="Pfam" id="PF01676"/>
    </source>
</evidence>
<dbReference type="EC" id="5.4.2.7" evidence="6"/>
<dbReference type="GO" id="GO:0005829">
    <property type="term" value="C:cytosol"/>
    <property type="evidence" value="ECO:0007669"/>
    <property type="project" value="TreeGrafter"/>
</dbReference>